<reference evidence="3" key="1">
    <citation type="submission" date="2024-04" db="EMBL/GenBank/DDBJ databases">
        <title>Salinicola lusitanus LLJ914,a marine bacterium isolated from the Okinawa Trough.</title>
        <authorList>
            <person name="Li J."/>
        </authorList>
    </citation>
    <scope>NUCLEOTIDE SEQUENCE [LARGE SCALE GENOMIC DNA]</scope>
</reference>
<sequence>MNKSTEEKEKTRSGIQEERGSGEEKTERRGKEEKEKRRRRELYTDLRAARSSRLHSTHRLSERETAPPRPFGILTQSNEQTVCGFILCLSQRERERKKTTTQRREREGDEGREEERESTEITDARERKKKKR</sequence>
<proteinExistence type="predicted"/>
<dbReference type="EMBL" id="JBBPFD010000007">
    <property type="protein sequence ID" value="KAK7918671.1"/>
    <property type="molecule type" value="Genomic_DNA"/>
</dbReference>
<evidence type="ECO:0000313" key="3">
    <source>
        <dbReference type="Proteomes" id="UP001460270"/>
    </source>
</evidence>
<name>A0AAW0PHH7_9GOBI</name>
<keyword evidence="3" id="KW-1185">Reference proteome</keyword>
<dbReference type="AlphaFoldDB" id="A0AAW0PHH7"/>
<feature type="compositionally biased region" description="Basic and acidic residues" evidence="1">
    <location>
        <begin position="1"/>
        <end position="48"/>
    </location>
</feature>
<feature type="region of interest" description="Disordered" evidence="1">
    <location>
        <begin position="1"/>
        <end position="132"/>
    </location>
</feature>
<dbReference type="Proteomes" id="UP001460270">
    <property type="component" value="Unassembled WGS sequence"/>
</dbReference>
<feature type="compositionally biased region" description="Basic and acidic residues" evidence="1">
    <location>
        <begin position="91"/>
        <end position="126"/>
    </location>
</feature>
<accession>A0AAW0PHH7</accession>
<organism evidence="2 3">
    <name type="scientific">Mugilogobius chulae</name>
    <name type="common">yellowstripe goby</name>
    <dbReference type="NCBI Taxonomy" id="88201"/>
    <lineage>
        <taxon>Eukaryota</taxon>
        <taxon>Metazoa</taxon>
        <taxon>Chordata</taxon>
        <taxon>Craniata</taxon>
        <taxon>Vertebrata</taxon>
        <taxon>Euteleostomi</taxon>
        <taxon>Actinopterygii</taxon>
        <taxon>Neopterygii</taxon>
        <taxon>Teleostei</taxon>
        <taxon>Neoteleostei</taxon>
        <taxon>Acanthomorphata</taxon>
        <taxon>Gobiaria</taxon>
        <taxon>Gobiiformes</taxon>
        <taxon>Gobioidei</taxon>
        <taxon>Gobiidae</taxon>
        <taxon>Gobionellinae</taxon>
        <taxon>Mugilogobius</taxon>
    </lineage>
</organism>
<comment type="caution">
    <text evidence="2">The sequence shown here is derived from an EMBL/GenBank/DDBJ whole genome shotgun (WGS) entry which is preliminary data.</text>
</comment>
<protein>
    <submittedName>
        <fullName evidence="2">Uncharacterized protein</fullName>
    </submittedName>
</protein>
<evidence type="ECO:0000256" key="1">
    <source>
        <dbReference type="SAM" id="MobiDB-lite"/>
    </source>
</evidence>
<gene>
    <name evidence="2" type="ORF">WMY93_009955</name>
</gene>
<evidence type="ECO:0000313" key="2">
    <source>
        <dbReference type="EMBL" id="KAK7918671.1"/>
    </source>
</evidence>